<gene>
    <name evidence="3" type="ORF">FZI38_02735</name>
</gene>
<dbReference type="Gene3D" id="1.10.10.10">
    <property type="entry name" value="Winged helix-like DNA-binding domain superfamily/Winged helix DNA-binding domain"/>
    <property type="match status" value="1"/>
</dbReference>
<dbReference type="Proteomes" id="UP000439917">
    <property type="component" value="Unassembled WGS sequence"/>
</dbReference>
<dbReference type="AlphaFoldDB" id="A0AAN5X6L6"/>
<dbReference type="Pfam" id="PF13730">
    <property type="entry name" value="HTH_36"/>
    <property type="match status" value="1"/>
</dbReference>
<dbReference type="InterPro" id="IPR011741">
    <property type="entry name" value="Phg_2220_C"/>
</dbReference>
<evidence type="ECO:0000313" key="4">
    <source>
        <dbReference type="Proteomes" id="UP000439917"/>
    </source>
</evidence>
<proteinExistence type="predicted"/>
<dbReference type="SUPFAM" id="SSF46785">
    <property type="entry name" value="Winged helix' DNA-binding domain"/>
    <property type="match status" value="1"/>
</dbReference>
<sequence>MSVKLSAYVWDGCASAGIKGTKLLILARLADFSSDEGISWPSVDTIARQIGAGRSTVITAVGELERDGWLTRKERRQGQRSGTNIYTLNVPRLRQAAAGAYSQGPVSEHSEAGRSESEGSEAGRPESERPENRKNRASQGPESGHDPSVNSKQEPSDKKPSCQVARQPDAEQLITDKAIAVLKHLNLVTGARYQNSKSSLENIRARLREGHSVDDLQLVVDYKHEHWHDTEMYDYMRPQTLFVPSKLEGYLLSATRWKERGRPSRQQWKQRSVQRDDSAFKASYAGVDYSQVPEGFRS</sequence>
<comment type="caution">
    <text evidence="3">The sequence shown here is derived from an EMBL/GenBank/DDBJ whole genome shotgun (WGS) entry which is preliminary data.</text>
</comment>
<dbReference type="InterPro" id="IPR036390">
    <property type="entry name" value="WH_DNA-bd_sf"/>
</dbReference>
<evidence type="ECO:0000256" key="1">
    <source>
        <dbReference type="SAM" id="MobiDB-lite"/>
    </source>
</evidence>
<feature type="domain" description="Phage conserved hypothetical protein C-terminal" evidence="2">
    <location>
        <begin position="181"/>
        <end position="251"/>
    </location>
</feature>
<feature type="compositionally biased region" description="Basic and acidic residues" evidence="1">
    <location>
        <begin position="108"/>
        <end position="134"/>
    </location>
</feature>
<dbReference type="Pfam" id="PF09524">
    <property type="entry name" value="Phg_2220_C"/>
    <property type="match status" value="1"/>
</dbReference>
<name>A0AAN5X6L6_CROSK</name>
<dbReference type="EMBL" id="WAGF01000003">
    <property type="protein sequence ID" value="KAB0881119.1"/>
    <property type="molecule type" value="Genomic_DNA"/>
</dbReference>
<protein>
    <submittedName>
        <fullName evidence="3">GntR family transcriptional regulator</fullName>
    </submittedName>
</protein>
<reference evidence="3 4" key="1">
    <citation type="submission" date="2019-09" db="EMBL/GenBank/DDBJ databases">
        <title>Prevalence, distribution, and phylogeny of type two toxin-antitoxin genes possessed by Cronobacter species where C. sakazakii homologs follow sequence type lineages.</title>
        <authorList>
            <person name="Finkelstein S."/>
            <person name="Negrete F."/>
            <person name="Jang H."/>
            <person name="Gopinath G.R."/>
            <person name="Tall B.D."/>
        </authorList>
    </citation>
    <scope>NUCLEOTIDE SEQUENCE [LARGE SCALE GENOMIC DNA]</scope>
    <source>
        <strain evidence="3 4">MOD1_Comp4</strain>
    </source>
</reference>
<feature type="region of interest" description="Disordered" evidence="1">
    <location>
        <begin position="98"/>
        <end position="167"/>
    </location>
</feature>
<dbReference type="InterPro" id="IPR036388">
    <property type="entry name" value="WH-like_DNA-bd_sf"/>
</dbReference>
<evidence type="ECO:0000259" key="2">
    <source>
        <dbReference type="Pfam" id="PF09524"/>
    </source>
</evidence>
<organism evidence="3 4">
    <name type="scientific">Cronobacter sakazakii</name>
    <name type="common">Enterobacter sakazakii</name>
    <dbReference type="NCBI Taxonomy" id="28141"/>
    <lineage>
        <taxon>Bacteria</taxon>
        <taxon>Pseudomonadati</taxon>
        <taxon>Pseudomonadota</taxon>
        <taxon>Gammaproteobacteria</taxon>
        <taxon>Enterobacterales</taxon>
        <taxon>Enterobacteriaceae</taxon>
        <taxon>Cronobacter</taxon>
    </lineage>
</organism>
<evidence type="ECO:0000313" key="3">
    <source>
        <dbReference type="EMBL" id="KAB0881119.1"/>
    </source>
</evidence>
<accession>A0AAN5X6L6</accession>